<dbReference type="GO" id="GO:0005786">
    <property type="term" value="C:signal recognition particle, endoplasmic reticulum targeting"/>
    <property type="evidence" value="ECO:0007669"/>
    <property type="project" value="TreeGrafter"/>
</dbReference>
<dbReference type="VEuPathDB" id="AmoebaDB:EHI5A_032890"/>
<proteinExistence type="predicted"/>
<dbReference type="EMBL" id="BDEQ01000001">
    <property type="protein sequence ID" value="GAT98539.1"/>
    <property type="molecule type" value="Genomic_DNA"/>
</dbReference>
<dbReference type="VEuPathDB" id="AmoebaDB:EHI_179380"/>
<dbReference type="VEuPathDB" id="AmoebaDB:EHI7A_016350"/>
<dbReference type="PANTHER" id="PTHR12834:SF12">
    <property type="entry name" value="SIGNAL RECOGNITION PARTICLE 9 KDA PROTEIN"/>
    <property type="match status" value="1"/>
</dbReference>
<evidence type="ECO:0000313" key="2">
    <source>
        <dbReference type="Proteomes" id="UP000078387"/>
    </source>
</evidence>
<dbReference type="VEuPathDB" id="AmoebaDB:KM1_040830"/>
<dbReference type="OMA" id="KANQNTR"/>
<dbReference type="SUPFAM" id="SSF54762">
    <property type="entry name" value="Signal recognition particle alu RNA binding heterodimer, SRP9/14"/>
    <property type="match status" value="1"/>
</dbReference>
<dbReference type="VEuPathDB" id="AmoebaDB:EHI8A_012820"/>
<dbReference type="InterPro" id="IPR009018">
    <property type="entry name" value="Signal_recog_particle_SRP9/14"/>
</dbReference>
<evidence type="ECO:0000313" key="1">
    <source>
        <dbReference type="EMBL" id="GAT98539.1"/>
    </source>
</evidence>
<dbReference type="Proteomes" id="UP000078387">
    <property type="component" value="Unassembled WGS sequence"/>
</dbReference>
<dbReference type="InterPro" id="IPR039914">
    <property type="entry name" value="SRP9-like"/>
</dbReference>
<name>A0A5K1UHY4_ENTHI</name>
<accession>A0A5K1UHY4</accession>
<dbReference type="GO" id="GO:0006614">
    <property type="term" value="P:SRP-dependent cotranslational protein targeting to membrane"/>
    <property type="evidence" value="ECO:0007669"/>
    <property type="project" value="InterPro"/>
</dbReference>
<sequence length="78" mass="9408">MKVESLAKFREYAEALFRANQNTRYFMKYRDDDLIITLKVTDNVKTYTYDIKDRKEMNAVTELNMKMMSYMSGRTKLE</sequence>
<evidence type="ECO:0008006" key="3">
    <source>
        <dbReference type="Google" id="ProtNLM"/>
    </source>
</evidence>
<reference evidence="1 2" key="1">
    <citation type="submission" date="2016-05" db="EMBL/GenBank/DDBJ databases">
        <title>First whole genome sequencing of Entamoeba histolytica HM1:IMSS-clone-6.</title>
        <authorList>
            <person name="Mukherjee Avik.K."/>
            <person name="Izumyama S."/>
            <person name="Nakada-Tsukui K."/>
            <person name="Nozaki T."/>
        </authorList>
    </citation>
    <scope>NUCLEOTIDE SEQUENCE [LARGE SCALE GENOMIC DNA]</scope>
    <source>
        <strain evidence="1 2">HM1:IMSS clone 6</strain>
    </source>
</reference>
<dbReference type="Gene3D" id="3.30.720.10">
    <property type="entry name" value="Signal recognition particle alu RNA binding heterodimer, srp9/1"/>
    <property type="match status" value="1"/>
</dbReference>
<gene>
    <name evidence="1" type="ORF">CL6EHI_179380</name>
</gene>
<organism evidence="1 2">
    <name type="scientific">Entamoeba histolytica</name>
    <dbReference type="NCBI Taxonomy" id="5759"/>
    <lineage>
        <taxon>Eukaryota</taxon>
        <taxon>Amoebozoa</taxon>
        <taxon>Evosea</taxon>
        <taxon>Archamoebae</taxon>
        <taxon>Mastigamoebida</taxon>
        <taxon>Entamoebidae</taxon>
        <taxon>Entamoeba</taxon>
    </lineage>
</organism>
<dbReference type="AlphaFoldDB" id="A0A5K1UHY4"/>
<dbReference type="PANTHER" id="PTHR12834">
    <property type="entry name" value="SIGNAL RECOGNITION PARTICLE 9 KDA PROTEIN"/>
    <property type="match status" value="1"/>
</dbReference>
<comment type="caution">
    <text evidence="1">The sequence shown here is derived from an EMBL/GenBank/DDBJ whole genome shotgun (WGS) entry which is preliminary data.</text>
</comment>
<protein>
    <recommendedName>
        <fullName evidence="3">Signal recognition particle 9 kDa protein</fullName>
    </recommendedName>
</protein>
<dbReference type="GO" id="GO:0008312">
    <property type="term" value="F:7S RNA binding"/>
    <property type="evidence" value="ECO:0007669"/>
    <property type="project" value="InterPro"/>
</dbReference>